<accession>A0A3G9JTD8</accession>
<reference evidence="1 2" key="1">
    <citation type="submission" date="2018-11" db="EMBL/GenBank/DDBJ databases">
        <title>Novel Erysipelotrichaceae bacterium isolated from small intestine of a swine.</title>
        <authorList>
            <person name="Kim J.S."/>
            <person name="Choe H."/>
            <person name="Lee Y.R."/>
            <person name="Kim K.M."/>
            <person name="Park D.S."/>
        </authorList>
    </citation>
    <scope>NUCLEOTIDE SEQUENCE [LARGE SCALE GENOMIC DNA]</scope>
    <source>
        <strain evidence="1 2">SG0102</strain>
    </source>
</reference>
<dbReference type="Gene3D" id="3.40.50.1240">
    <property type="entry name" value="Phosphoglycerate mutase-like"/>
    <property type="match status" value="1"/>
</dbReference>
<dbReference type="AlphaFoldDB" id="A0A3G9JTD8"/>
<dbReference type="InParanoid" id="A0A3G9JTD8"/>
<dbReference type="InterPro" id="IPR005952">
    <property type="entry name" value="Phosphogly_mut1"/>
</dbReference>
<dbReference type="GO" id="GO:0016868">
    <property type="term" value="F:intramolecular phosphotransferase activity"/>
    <property type="evidence" value="ECO:0007669"/>
    <property type="project" value="InterPro"/>
</dbReference>
<organism evidence="1 2">
    <name type="scientific">Intestinibaculum porci</name>
    <dbReference type="NCBI Taxonomy" id="2487118"/>
    <lineage>
        <taxon>Bacteria</taxon>
        <taxon>Bacillati</taxon>
        <taxon>Bacillota</taxon>
        <taxon>Erysipelotrichia</taxon>
        <taxon>Erysipelotrichales</taxon>
        <taxon>Erysipelotrichaceae</taxon>
        <taxon>Intestinibaculum</taxon>
    </lineage>
</organism>
<dbReference type="EMBL" id="AP019309">
    <property type="protein sequence ID" value="BBH26144.1"/>
    <property type="molecule type" value="Genomic_DNA"/>
</dbReference>
<dbReference type="Proteomes" id="UP000268059">
    <property type="component" value="Chromosome"/>
</dbReference>
<evidence type="ECO:0000313" key="2">
    <source>
        <dbReference type="Proteomes" id="UP000268059"/>
    </source>
</evidence>
<keyword evidence="2" id="KW-1185">Reference proteome</keyword>
<evidence type="ECO:0000313" key="1">
    <source>
        <dbReference type="EMBL" id="BBH26144.1"/>
    </source>
</evidence>
<dbReference type="InterPro" id="IPR029033">
    <property type="entry name" value="His_PPase_superfam"/>
</dbReference>
<evidence type="ECO:0008006" key="3">
    <source>
        <dbReference type="Google" id="ProtNLM"/>
    </source>
</evidence>
<proteinExistence type="predicted"/>
<protein>
    <recommendedName>
        <fullName evidence="3">2,3-bisphosphoglycerate-dependent phosphoglycerate mutase</fullName>
    </recommendedName>
</protein>
<gene>
    <name evidence="1" type="ORF">SG0102_10780</name>
</gene>
<dbReference type="GO" id="GO:0006096">
    <property type="term" value="P:glycolytic process"/>
    <property type="evidence" value="ECO:0007669"/>
    <property type="project" value="InterPro"/>
</dbReference>
<dbReference type="SUPFAM" id="SSF53254">
    <property type="entry name" value="Phosphoglycerate mutase-like"/>
    <property type="match status" value="1"/>
</dbReference>
<dbReference type="KEGG" id="ebm:SG0102_10780"/>
<sequence length="59" mass="6865">MNYVLDALGENALPVIKAWQLNERHYGVLQGLNKAETAAQYGEEQVLAWRRGFVIYRHY</sequence>
<name>A0A3G9JTD8_9FIRM</name>
<dbReference type="PANTHER" id="PTHR11931">
    <property type="entry name" value="PHOSPHOGLYCERATE MUTASE"/>
    <property type="match status" value="1"/>
</dbReference>